<evidence type="ECO:0000256" key="5">
    <source>
        <dbReference type="SAM" id="MobiDB-lite"/>
    </source>
</evidence>
<dbReference type="InterPro" id="IPR013083">
    <property type="entry name" value="Znf_RING/FYVE/PHD"/>
</dbReference>
<dbReference type="Gene3D" id="3.30.40.10">
    <property type="entry name" value="Zinc/RING finger domain, C3HC4 (zinc finger)"/>
    <property type="match status" value="1"/>
</dbReference>
<keyword evidence="1" id="KW-0479">Metal-binding</keyword>
<dbReference type="Proteomes" id="UP001595075">
    <property type="component" value="Unassembled WGS sequence"/>
</dbReference>
<dbReference type="InterPro" id="IPR051834">
    <property type="entry name" value="RING_finger_E3_ligase"/>
</dbReference>
<sequence>MADRPGGHGSRPERLDATGPRQVVFCHQCQHEWYQDESGLECPRCEGAFTEVVTAESDPRPPPLPDNYPGRYEQAVDNDSDPEEADISEIVTRGPGGSFIFQRTVTTGPRITTFGNPPRAGHRHDEQGNPDFIMRDFENVIGSLMGPGFRPGQAGRSGPNTLFPPNNAFGGQTFRLGGNGNGPIVGTRFTFGGPGSQPVDTPGARGAPPPVPDLATIIGALFAPAGTPAQGDGPHVHGLPPGLQGLFAAMTNPANARSGDAVYSQEALDQIISTLMEQHPTSNAPGPASPDAISALPKKKLDEKELGPEGKAECSVCMDDVTMGVEVVVLPCSHWFHETCASAWLSEHNTCPICRKSIDSETPPPNSRRSSQGSQSTRNEHRARSMSSGYSSRMGRFGSSSRNEARLESIRNNSQLPYGGHFEEEGYGHRRSPTEPFSTGTPGGNEDFNPPMPGAFQRRQSGMSENQRDSRRTNTSTSDQSRESRRGSQQSGSSNTGGGAMGWIRDRFGSGSGANRRSE</sequence>
<feature type="compositionally biased region" description="Basic and acidic residues" evidence="5">
    <location>
        <begin position="1"/>
        <end position="16"/>
    </location>
</feature>
<evidence type="ECO:0000256" key="1">
    <source>
        <dbReference type="ARBA" id="ARBA00022723"/>
    </source>
</evidence>
<organism evidence="7 8">
    <name type="scientific">Oculimacula yallundae</name>
    <dbReference type="NCBI Taxonomy" id="86028"/>
    <lineage>
        <taxon>Eukaryota</taxon>
        <taxon>Fungi</taxon>
        <taxon>Dikarya</taxon>
        <taxon>Ascomycota</taxon>
        <taxon>Pezizomycotina</taxon>
        <taxon>Leotiomycetes</taxon>
        <taxon>Helotiales</taxon>
        <taxon>Ploettnerulaceae</taxon>
        <taxon>Oculimacula</taxon>
    </lineage>
</organism>
<comment type="caution">
    <text evidence="7">The sequence shown here is derived from an EMBL/GenBank/DDBJ whole genome shotgun (WGS) entry which is preliminary data.</text>
</comment>
<feature type="region of interest" description="Disordered" evidence="5">
    <location>
        <begin position="356"/>
        <end position="519"/>
    </location>
</feature>
<feature type="region of interest" description="Disordered" evidence="5">
    <location>
        <begin position="1"/>
        <end position="20"/>
    </location>
</feature>
<evidence type="ECO:0000313" key="7">
    <source>
        <dbReference type="EMBL" id="KAL2060934.1"/>
    </source>
</evidence>
<gene>
    <name evidence="7" type="ORF">VTL71DRAFT_8986</name>
</gene>
<dbReference type="SMART" id="SM00184">
    <property type="entry name" value="RING"/>
    <property type="match status" value="1"/>
</dbReference>
<name>A0ABR4BV49_9HELO</name>
<proteinExistence type="predicted"/>
<evidence type="ECO:0000256" key="2">
    <source>
        <dbReference type="ARBA" id="ARBA00022771"/>
    </source>
</evidence>
<feature type="domain" description="RING-type" evidence="6">
    <location>
        <begin position="314"/>
        <end position="355"/>
    </location>
</feature>
<evidence type="ECO:0000256" key="3">
    <source>
        <dbReference type="ARBA" id="ARBA00022833"/>
    </source>
</evidence>
<feature type="region of interest" description="Disordered" evidence="5">
    <location>
        <begin position="54"/>
        <end position="79"/>
    </location>
</feature>
<dbReference type="SUPFAM" id="SSF57850">
    <property type="entry name" value="RING/U-box"/>
    <property type="match status" value="1"/>
</dbReference>
<dbReference type="PANTHER" id="PTHR45931">
    <property type="entry name" value="SI:CH211-59O9.10"/>
    <property type="match status" value="1"/>
</dbReference>
<dbReference type="Pfam" id="PF13639">
    <property type="entry name" value="zf-RING_2"/>
    <property type="match status" value="1"/>
</dbReference>
<evidence type="ECO:0000259" key="6">
    <source>
        <dbReference type="PROSITE" id="PS50089"/>
    </source>
</evidence>
<keyword evidence="8" id="KW-1185">Reference proteome</keyword>
<evidence type="ECO:0000313" key="8">
    <source>
        <dbReference type="Proteomes" id="UP001595075"/>
    </source>
</evidence>
<dbReference type="PROSITE" id="PS50089">
    <property type="entry name" value="ZF_RING_2"/>
    <property type="match status" value="1"/>
</dbReference>
<evidence type="ECO:0000256" key="4">
    <source>
        <dbReference type="PROSITE-ProRule" id="PRU00175"/>
    </source>
</evidence>
<protein>
    <recommendedName>
        <fullName evidence="6">RING-type domain-containing protein</fullName>
    </recommendedName>
</protein>
<accession>A0ABR4BV49</accession>
<feature type="compositionally biased region" description="Low complexity" evidence="5">
    <location>
        <begin position="385"/>
        <end position="402"/>
    </location>
</feature>
<dbReference type="EMBL" id="JAZHXI010000020">
    <property type="protein sequence ID" value="KAL2060934.1"/>
    <property type="molecule type" value="Genomic_DNA"/>
</dbReference>
<keyword evidence="2 4" id="KW-0863">Zinc-finger</keyword>
<dbReference type="InterPro" id="IPR001841">
    <property type="entry name" value="Znf_RING"/>
</dbReference>
<dbReference type="PANTHER" id="PTHR45931:SF3">
    <property type="entry name" value="RING ZINC FINGER-CONTAINING PROTEIN"/>
    <property type="match status" value="1"/>
</dbReference>
<keyword evidence="3" id="KW-0862">Zinc</keyword>
<feature type="compositionally biased region" description="Low complexity" evidence="5">
    <location>
        <begin position="367"/>
        <end position="376"/>
    </location>
</feature>
<reference evidence="7 8" key="1">
    <citation type="journal article" date="2024" name="Commun. Biol.">
        <title>Comparative genomic analysis of thermophilic fungi reveals convergent evolutionary adaptations and gene losses.</title>
        <authorList>
            <person name="Steindorff A.S."/>
            <person name="Aguilar-Pontes M.V."/>
            <person name="Robinson A.J."/>
            <person name="Andreopoulos B."/>
            <person name="LaButti K."/>
            <person name="Kuo A."/>
            <person name="Mondo S."/>
            <person name="Riley R."/>
            <person name="Otillar R."/>
            <person name="Haridas S."/>
            <person name="Lipzen A."/>
            <person name="Grimwood J."/>
            <person name="Schmutz J."/>
            <person name="Clum A."/>
            <person name="Reid I.D."/>
            <person name="Moisan M.C."/>
            <person name="Butler G."/>
            <person name="Nguyen T.T.M."/>
            <person name="Dewar K."/>
            <person name="Conant G."/>
            <person name="Drula E."/>
            <person name="Henrissat B."/>
            <person name="Hansel C."/>
            <person name="Singer S."/>
            <person name="Hutchinson M.I."/>
            <person name="de Vries R.P."/>
            <person name="Natvig D.O."/>
            <person name="Powell A.J."/>
            <person name="Tsang A."/>
            <person name="Grigoriev I.V."/>
        </authorList>
    </citation>
    <scope>NUCLEOTIDE SEQUENCE [LARGE SCALE GENOMIC DNA]</scope>
    <source>
        <strain evidence="7 8">CBS 494.80</strain>
    </source>
</reference>